<dbReference type="Proteomes" id="UP000008141">
    <property type="component" value="Unassembled WGS sequence"/>
</dbReference>
<dbReference type="GO" id="GO:0030127">
    <property type="term" value="C:COPII vesicle coat"/>
    <property type="evidence" value="ECO:0007669"/>
    <property type="project" value="TreeGrafter"/>
</dbReference>
<evidence type="ECO:0000259" key="2">
    <source>
        <dbReference type="Pfam" id="PF13251"/>
    </source>
</evidence>
<dbReference type="OrthoDB" id="49016at2759"/>
<dbReference type="KEGG" id="cvr:CHLNCDRAFT_139348"/>
<dbReference type="SUPFAM" id="SSF48371">
    <property type="entry name" value="ARM repeat"/>
    <property type="match status" value="1"/>
</dbReference>
<dbReference type="FunCoup" id="E1ZQ30">
    <property type="interactions" value="915"/>
</dbReference>
<accession>E1ZQ30</accession>
<feature type="region of interest" description="Disordered" evidence="1">
    <location>
        <begin position="1188"/>
        <end position="1209"/>
    </location>
</feature>
<dbReference type="EMBL" id="GL433858">
    <property type="protein sequence ID" value="EFN52085.1"/>
    <property type="molecule type" value="Genomic_DNA"/>
</dbReference>
<feature type="domain" description="DUF4042" evidence="2">
    <location>
        <begin position="67"/>
        <end position="181"/>
    </location>
</feature>
<dbReference type="GO" id="GO:0070971">
    <property type="term" value="C:endoplasmic reticulum exit site"/>
    <property type="evidence" value="ECO:0007669"/>
    <property type="project" value="TreeGrafter"/>
</dbReference>
<protein>
    <recommendedName>
        <fullName evidence="2">DUF4042 domain-containing protein</fullName>
    </recommendedName>
</protein>
<dbReference type="SUPFAM" id="SSF81995">
    <property type="entry name" value="beta-sandwich domain of Sec23/24"/>
    <property type="match status" value="1"/>
</dbReference>
<dbReference type="InterPro" id="IPR016024">
    <property type="entry name" value="ARM-type_fold"/>
</dbReference>
<reference evidence="3 4" key="1">
    <citation type="journal article" date="2010" name="Plant Cell">
        <title>The Chlorella variabilis NC64A genome reveals adaptation to photosymbiosis, coevolution with viruses, and cryptic sex.</title>
        <authorList>
            <person name="Blanc G."/>
            <person name="Duncan G."/>
            <person name="Agarkova I."/>
            <person name="Borodovsky M."/>
            <person name="Gurnon J."/>
            <person name="Kuo A."/>
            <person name="Lindquist E."/>
            <person name="Lucas S."/>
            <person name="Pangilinan J."/>
            <person name="Polle J."/>
            <person name="Salamov A."/>
            <person name="Terry A."/>
            <person name="Yamada T."/>
            <person name="Dunigan D.D."/>
            <person name="Grigoriev I.V."/>
            <person name="Claverie J.M."/>
            <person name="Van Etten J.L."/>
        </authorList>
    </citation>
    <scope>NUCLEOTIDE SEQUENCE [LARGE SCALE GENOMIC DNA]</scope>
    <source>
        <strain evidence="3 4">NC64A</strain>
    </source>
</reference>
<dbReference type="RefSeq" id="XP_005844187.1">
    <property type="nucleotide sequence ID" value="XM_005844125.1"/>
</dbReference>
<dbReference type="eggNOG" id="KOG1985">
    <property type="taxonomic scope" value="Eukaryota"/>
</dbReference>
<dbReference type="SUPFAM" id="SSF53300">
    <property type="entry name" value="vWA-like"/>
    <property type="match status" value="2"/>
</dbReference>
<name>E1ZQ30_CHLVA</name>
<dbReference type="Gene3D" id="3.40.50.410">
    <property type="entry name" value="von Willebrand factor, type A domain"/>
    <property type="match status" value="1"/>
</dbReference>
<dbReference type="PANTHER" id="PTHR13803:SF17">
    <property type="entry name" value="PROTEIN TRANSPORT PROTEIN SEC24"/>
    <property type="match status" value="1"/>
</dbReference>
<feature type="region of interest" description="Disordered" evidence="1">
    <location>
        <begin position="602"/>
        <end position="632"/>
    </location>
</feature>
<dbReference type="InParanoid" id="E1ZQ30"/>
<dbReference type="InterPro" id="IPR050550">
    <property type="entry name" value="SEC23_SEC24_subfamily"/>
</dbReference>
<dbReference type="GO" id="GO:0090110">
    <property type="term" value="P:COPII-coated vesicle cargo loading"/>
    <property type="evidence" value="ECO:0007669"/>
    <property type="project" value="TreeGrafter"/>
</dbReference>
<dbReference type="GeneID" id="17351547"/>
<dbReference type="InterPro" id="IPR025283">
    <property type="entry name" value="DUF4042"/>
</dbReference>
<dbReference type="GO" id="GO:0008270">
    <property type="term" value="F:zinc ion binding"/>
    <property type="evidence" value="ECO:0007669"/>
    <property type="project" value="TreeGrafter"/>
</dbReference>
<feature type="compositionally biased region" description="Low complexity" evidence="1">
    <location>
        <begin position="602"/>
        <end position="613"/>
    </location>
</feature>
<dbReference type="Gene3D" id="1.20.120.730">
    <property type="entry name" value="Sec23/Sec24 helical domain"/>
    <property type="match status" value="1"/>
</dbReference>
<evidence type="ECO:0000256" key="1">
    <source>
        <dbReference type="SAM" id="MobiDB-lite"/>
    </source>
</evidence>
<dbReference type="PANTHER" id="PTHR13803">
    <property type="entry name" value="SEC24-RELATED PROTEIN"/>
    <property type="match status" value="1"/>
</dbReference>
<keyword evidence="4" id="KW-1185">Reference proteome</keyword>
<evidence type="ECO:0000313" key="4">
    <source>
        <dbReference type="Proteomes" id="UP000008141"/>
    </source>
</evidence>
<dbReference type="AlphaFoldDB" id="E1ZQ30"/>
<evidence type="ECO:0000313" key="3">
    <source>
        <dbReference type="EMBL" id="EFN52085.1"/>
    </source>
</evidence>
<dbReference type="GO" id="GO:0000149">
    <property type="term" value="F:SNARE binding"/>
    <property type="evidence" value="ECO:0007669"/>
    <property type="project" value="TreeGrafter"/>
</dbReference>
<feature type="compositionally biased region" description="Low complexity" evidence="1">
    <location>
        <begin position="623"/>
        <end position="632"/>
    </location>
</feature>
<proteinExistence type="predicted"/>
<organism evidence="4">
    <name type="scientific">Chlorella variabilis</name>
    <name type="common">Green alga</name>
    <dbReference type="NCBI Taxonomy" id="554065"/>
    <lineage>
        <taxon>Eukaryota</taxon>
        <taxon>Viridiplantae</taxon>
        <taxon>Chlorophyta</taxon>
        <taxon>core chlorophytes</taxon>
        <taxon>Trebouxiophyceae</taxon>
        <taxon>Chlorellales</taxon>
        <taxon>Chlorellaceae</taxon>
        <taxon>Chlorella clade</taxon>
        <taxon>Chlorella</taxon>
    </lineage>
</organism>
<gene>
    <name evidence="3" type="ORF">CHLNCDRAFT_139348</name>
</gene>
<dbReference type="Pfam" id="PF13251">
    <property type="entry name" value="DUF4042"/>
    <property type="match status" value="1"/>
</dbReference>
<dbReference type="InterPro" id="IPR036465">
    <property type="entry name" value="vWFA_dom_sf"/>
</dbReference>
<sequence>MSVEDSPSVFMDCAVALVNELNNERPTPLAKQTEAVHLFLSMLADTKVQLPPAECRDLLQQLLAKADPKSLHGSWTALLPMSDLLRVRHAAAATIATLLEGPTQRAYLAVAEAREMERLHVRGFITLSASLGQMLVALHQALLYSIRHEHDPLTLAATLRALGTLLLGAPYHRLPPQLLPLCLLFAYAGCQQSALQLEAVMALRGLVQQHTALVQDYWELECPNFRSRALAAAALQQLSSTAVRLHGGERLVQVLDVAAAVLFQGKHSGFSVAAAAAPPNHHSDQYQYRARRPEPAELGAKAQLEAALVAAVLHMLALLPAVACGAGGAGVEGTVWPLLGRGAQLGDLQRLVRQARRELLVGNTEERRHGDLLEQAAELAAMGAARAEFGWGLFDLSQASAELTAAAACGLALLEGYYGASAEWLGILPELRHPALDAACPLVPADPDEGTQEVEAVEAAPTVLALVDACWEEEGALDAVKSALTAAVEALPPVGRFGLVSFGSQIALHQVSPNGDVSDRLVLHEPAAEAEESPLENVAPLGSVLAPVCTCKTAMLAAIEGLEAEPPAGGGRERALGDTLRAVLRWVATGAAAASADGFVQQQAAAAAPQQQEEPGREDSGSEEGFGTTTGSLLPAQGFPGLRLLLFLSGPPNVAGAVVARKPAPIDPKEVKVAAEAAAADAAKNFAGLVLDPAYVELTAWGDAAAASVEAAAAKAAARAKAAADAAAAAGDLSHATPPGVAEADLVIQEEARDFWVEVGAAAAALGISVDIFAACAGWIGLKLLEPLATKSGGSLLLYSSLEAAPLPQACAVDDVYKSVTQPRAFACVLRLRCSPELRLASYYGRLTADREPGLFRLVACGPEDAFAFEMDRTEQYSSGAAPAVQLVLQYSMLLPASPAAGEEQEGGSGGTRFVLCRRMRILTAAVQMASTPQQLYEHCDAEVTTCLVVHKALEVAAARGAAAARQMLLDWLAGLAARVADPDALLWHRRRGETPPPVEVDASLSTVEALQQLPHVVYALLRGPLLQATPVAPDPTLFRMASSAGAHWHAHPEAAAALQALLQVLPPDEATVAVCPQLSSWASPDEVAVWRHSLSAAALAVEQQPIWCLDTFQHLIVLYSATDFGLVGGPPPPIFPPPAGSLLRRTLAGIRQVRRSTPELLLLRQGIDDISFFNSFLLEDAPSLPPAPAMGPFGGDASTAGPAAATEQRQLHPPSFVSFLESVAVAAQEMLRTGQ</sequence>
<dbReference type="STRING" id="554065.E1ZQ30"/>